<dbReference type="InterPro" id="IPR038029">
    <property type="entry name" value="GbiG_N_sf"/>
</dbReference>
<dbReference type="AlphaFoldDB" id="A0A1H8GVG1"/>
<dbReference type="GO" id="GO:0016829">
    <property type="term" value="F:lyase activity"/>
    <property type="evidence" value="ECO:0007669"/>
    <property type="project" value="UniProtKB-KW"/>
</dbReference>
<dbReference type="InterPro" id="IPR036518">
    <property type="entry name" value="CobE/GbiG_C_sf"/>
</dbReference>
<organism evidence="3 4">
    <name type="scientific">Peptostreptococcus russellii</name>
    <dbReference type="NCBI Taxonomy" id="215200"/>
    <lineage>
        <taxon>Bacteria</taxon>
        <taxon>Bacillati</taxon>
        <taxon>Bacillota</taxon>
        <taxon>Clostridia</taxon>
        <taxon>Peptostreptococcales</taxon>
        <taxon>Peptostreptococcaceae</taxon>
        <taxon>Peptostreptococcus</taxon>
    </lineage>
</organism>
<dbReference type="OrthoDB" id="9781023at2"/>
<dbReference type="EMBL" id="FODF01000004">
    <property type="protein sequence ID" value="SEN48121.1"/>
    <property type="molecule type" value="Genomic_DNA"/>
</dbReference>
<gene>
    <name evidence="3" type="ORF">SAMN05216454_104127</name>
</gene>
<dbReference type="Pfam" id="PF01890">
    <property type="entry name" value="CbiG_C"/>
    <property type="match status" value="1"/>
</dbReference>
<evidence type="ECO:0000259" key="1">
    <source>
        <dbReference type="Pfam" id="PF01890"/>
    </source>
</evidence>
<keyword evidence="4" id="KW-1185">Reference proteome</keyword>
<accession>A0A1H8GVG1</accession>
<dbReference type="Gene3D" id="3.40.50.11220">
    <property type="match status" value="1"/>
</dbReference>
<feature type="domain" description="CobE/GbiG C-terminal" evidence="1">
    <location>
        <begin position="284"/>
        <end position="399"/>
    </location>
</feature>
<reference evidence="3 4" key="1">
    <citation type="submission" date="2016-10" db="EMBL/GenBank/DDBJ databases">
        <authorList>
            <person name="de Groot N.N."/>
        </authorList>
    </citation>
    <scope>NUCLEOTIDE SEQUENCE [LARGE SCALE GENOMIC DNA]</scope>
    <source>
        <strain evidence="3 4">Calf135</strain>
    </source>
</reference>
<sequence length="403" mass="45929">MIIRYIYITENAKKLASRLCFDELKNEKINGESLKGKIISYKDFKNKSKDIFDSSDFLVFIMASGIVVRSIANLLESKFTDPAVLVIDELGKNVISLLSGHIGGANEMTNLIAEKISANPVITTATDINNKGAFDMLLKYTDAKIENIRDVCIDINSRLLKNENIYLYIQSEYINILKNYIKGFIIIDEFEAFKRKYKKNKLGYSQERFIIITDRLDYIESMEDVLSEKMQSAAVNDMQDELIFRTQNAIVSDMKALFMQSEVDSVLDKKIEDELIILIPRKNVLGVGCRKQTDSKLFESVILSYLEDKNVSIQSIKKLASIDIKKDEKCILDFSKKYCIETEFLSVEDISKFDMEYEKSDFVKNTVGVYSVAEPSCHILCEGNIITKKYKANGITVSLGRSK</sequence>
<dbReference type="RefSeq" id="WP_091974909.1">
    <property type="nucleotide sequence ID" value="NZ_FODF01000004.1"/>
</dbReference>
<dbReference type="Proteomes" id="UP000199512">
    <property type="component" value="Unassembled WGS sequence"/>
</dbReference>
<dbReference type="InterPro" id="IPR021744">
    <property type="entry name" value="CbiG_N"/>
</dbReference>
<feature type="domain" description="Cobalamin synthesis G N-terminal" evidence="2">
    <location>
        <begin position="49"/>
        <end position="127"/>
    </location>
</feature>
<name>A0A1H8GVG1_9FIRM</name>
<keyword evidence="3" id="KW-0456">Lyase</keyword>
<dbReference type="SUPFAM" id="SSF159664">
    <property type="entry name" value="CobE/GbiG C-terminal domain-like"/>
    <property type="match status" value="1"/>
</dbReference>
<dbReference type="STRING" id="215200.SAMN05216454_104127"/>
<evidence type="ECO:0000259" key="2">
    <source>
        <dbReference type="Pfam" id="PF11760"/>
    </source>
</evidence>
<evidence type="ECO:0000313" key="3">
    <source>
        <dbReference type="EMBL" id="SEN48121.1"/>
    </source>
</evidence>
<dbReference type="Gene3D" id="3.30.420.180">
    <property type="entry name" value="CobE/GbiG C-terminal domain"/>
    <property type="match status" value="1"/>
</dbReference>
<dbReference type="InterPro" id="IPR052553">
    <property type="entry name" value="CbiG_hydrolase"/>
</dbReference>
<dbReference type="InterPro" id="IPR002750">
    <property type="entry name" value="CobE/GbiG_C"/>
</dbReference>
<dbReference type="PANTHER" id="PTHR37477">
    <property type="entry name" value="COBALT-PRECORRIN-5A HYDROLASE"/>
    <property type="match status" value="1"/>
</dbReference>
<dbReference type="PANTHER" id="PTHR37477:SF1">
    <property type="entry name" value="COBALT-PRECORRIN-5A HYDROLASE"/>
    <property type="match status" value="1"/>
</dbReference>
<protein>
    <submittedName>
        <fullName evidence="3">Cobalt-precorrin 5A acetaldehyde-lyase</fullName>
    </submittedName>
</protein>
<evidence type="ECO:0000313" key="4">
    <source>
        <dbReference type="Proteomes" id="UP000199512"/>
    </source>
</evidence>
<dbReference type="Pfam" id="PF11760">
    <property type="entry name" value="CbiG_N"/>
    <property type="match status" value="1"/>
</dbReference>
<dbReference type="GO" id="GO:0009236">
    <property type="term" value="P:cobalamin biosynthetic process"/>
    <property type="evidence" value="ECO:0007669"/>
    <property type="project" value="InterPro"/>
</dbReference>
<dbReference type="SUPFAM" id="SSF159672">
    <property type="entry name" value="CbiG N-terminal domain-like"/>
    <property type="match status" value="1"/>
</dbReference>
<proteinExistence type="predicted"/>